<name>A0A9P7R2W5_9PEZI</name>
<organism evidence="1 2">
    <name type="scientific">Colletotrichum scovillei</name>
    <dbReference type="NCBI Taxonomy" id="1209932"/>
    <lineage>
        <taxon>Eukaryota</taxon>
        <taxon>Fungi</taxon>
        <taxon>Dikarya</taxon>
        <taxon>Ascomycota</taxon>
        <taxon>Pezizomycotina</taxon>
        <taxon>Sordariomycetes</taxon>
        <taxon>Hypocreomycetidae</taxon>
        <taxon>Glomerellales</taxon>
        <taxon>Glomerellaceae</taxon>
        <taxon>Colletotrichum</taxon>
        <taxon>Colletotrichum acutatum species complex</taxon>
    </lineage>
</organism>
<evidence type="ECO:0000313" key="2">
    <source>
        <dbReference type="Proteomes" id="UP000699042"/>
    </source>
</evidence>
<protein>
    <submittedName>
        <fullName evidence="1">Uncharacterized protein</fullName>
    </submittedName>
</protein>
<dbReference type="AlphaFoldDB" id="A0A9P7R2W5"/>
<proteinExistence type="predicted"/>
<reference evidence="1" key="1">
    <citation type="submission" date="2021-05" db="EMBL/GenBank/DDBJ databases">
        <title>Comparative genomics of three Colletotrichum scovillei strains and genetic complementation revealed genes involved fungal growth and virulence on chili pepper.</title>
        <authorList>
            <person name="Hsieh D.-K."/>
            <person name="Chuang S.-C."/>
            <person name="Chen C.-Y."/>
            <person name="Chao Y.-T."/>
            <person name="Lu M.-Y.J."/>
            <person name="Lee M.-H."/>
            <person name="Shih M.-C."/>
        </authorList>
    </citation>
    <scope>NUCLEOTIDE SEQUENCE</scope>
    <source>
        <strain evidence="1">Coll-153</strain>
    </source>
</reference>
<evidence type="ECO:0000313" key="1">
    <source>
        <dbReference type="EMBL" id="KAG7048495.1"/>
    </source>
</evidence>
<feature type="non-terminal residue" evidence="1">
    <location>
        <position position="42"/>
    </location>
</feature>
<sequence length="42" mass="4879">MEGVSEGRDISFFPRELMLAMEHHGMRRASGAKKVSWSEWKL</sequence>
<accession>A0A9P7R2W5</accession>
<comment type="caution">
    <text evidence="1">The sequence shown here is derived from an EMBL/GenBank/DDBJ whole genome shotgun (WGS) entry which is preliminary data.</text>
</comment>
<gene>
    <name evidence="1" type="ORF">JMJ77_014132</name>
</gene>
<keyword evidence="2" id="KW-1185">Reference proteome</keyword>
<dbReference type="Proteomes" id="UP000699042">
    <property type="component" value="Unassembled WGS sequence"/>
</dbReference>
<dbReference type="EMBL" id="JAESDN010000006">
    <property type="protein sequence ID" value="KAG7048495.1"/>
    <property type="molecule type" value="Genomic_DNA"/>
</dbReference>